<accession>A0A9W7D9K8</accession>
<proteinExistence type="predicted"/>
<organism evidence="1 2">
    <name type="scientific">Phytophthora fragariaefolia</name>
    <dbReference type="NCBI Taxonomy" id="1490495"/>
    <lineage>
        <taxon>Eukaryota</taxon>
        <taxon>Sar</taxon>
        <taxon>Stramenopiles</taxon>
        <taxon>Oomycota</taxon>
        <taxon>Peronosporomycetes</taxon>
        <taxon>Peronosporales</taxon>
        <taxon>Peronosporaceae</taxon>
        <taxon>Phytophthora</taxon>
    </lineage>
</organism>
<reference evidence="1" key="1">
    <citation type="submission" date="2023-04" db="EMBL/GenBank/DDBJ databases">
        <title>Phytophthora fragariaefolia NBRC 109709.</title>
        <authorList>
            <person name="Ichikawa N."/>
            <person name="Sato H."/>
            <person name="Tonouchi N."/>
        </authorList>
    </citation>
    <scope>NUCLEOTIDE SEQUENCE</scope>
    <source>
        <strain evidence="1">NBRC 109709</strain>
    </source>
</reference>
<sequence length="207" mass="22055">MVLASTRSEFVAKWLGGVSFTSGSGWYMATDPRLGDALLTITWVLDLTISGSAGCGSSEVLKNSIALWRRGCWLRRAPISSRVGSVEIISFNSVWNPCRRMFRSVLVASSSTSRPRCSAFTSSRKSGSPLAVVGDLGSSALGKIRFCSGIGGGGDLLSRLPMVFSVASTPTAAVGGLASWIPLIEESQWTDSVDRPQMDHFGEDRGK</sequence>
<dbReference type="Proteomes" id="UP001165121">
    <property type="component" value="Unassembled WGS sequence"/>
</dbReference>
<gene>
    <name evidence="1" type="ORF">Pfra01_002570900</name>
</gene>
<name>A0A9W7D9K8_9STRA</name>
<evidence type="ECO:0000313" key="1">
    <source>
        <dbReference type="EMBL" id="GMF59494.1"/>
    </source>
</evidence>
<dbReference type="EMBL" id="BSXT01005049">
    <property type="protein sequence ID" value="GMF59494.1"/>
    <property type="molecule type" value="Genomic_DNA"/>
</dbReference>
<comment type="caution">
    <text evidence="1">The sequence shown here is derived from an EMBL/GenBank/DDBJ whole genome shotgun (WGS) entry which is preliminary data.</text>
</comment>
<keyword evidence="2" id="KW-1185">Reference proteome</keyword>
<protein>
    <submittedName>
        <fullName evidence="1">Unnamed protein product</fullName>
    </submittedName>
</protein>
<evidence type="ECO:0000313" key="2">
    <source>
        <dbReference type="Proteomes" id="UP001165121"/>
    </source>
</evidence>
<dbReference type="AlphaFoldDB" id="A0A9W7D9K8"/>